<accession>A0AAV8ZKL5</accession>
<organism evidence="2 3">
    <name type="scientific">Rhamnusium bicolor</name>
    <dbReference type="NCBI Taxonomy" id="1586634"/>
    <lineage>
        <taxon>Eukaryota</taxon>
        <taxon>Metazoa</taxon>
        <taxon>Ecdysozoa</taxon>
        <taxon>Arthropoda</taxon>
        <taxon>Hexapoda</taxon>
        <taxon>Insecta</taxon>
        <taxon>Pterygota</taxon>
        <taxon>Neoptera</taxon>
        <taxon>Endopterygota</taxon>
        <taxon>Coleoptera</taxon>
        <taxon>Polyphaga</taxon>
        <taxon>Cucujiformia</taxon>
        <taxon>Chrysomeloidea</taxon>
        <taxon>Cerambycidae</taxon>
        <taxon>Lepturinae</taxon>
        <taxon>Rhagiini</taxon>
        <taxon>Rhamnusium</taxon>
    </lineage>
</organism>
<keyword evidence="3" id="KW-1185">Reference proteome</keyword>
<feature type="domain" description="Alpha-N-acetylglucosaminidase tim-barrel" evidence="1">
    <location>
        <begin position="5"/>
        <end position="78"/>
    </location>
</feature>
<sequence>MEPFRYYQNVCTTSYSFVWWDWSQWEKHIDWMALNSFNLVLAFNGQEAIWERVYTKLNLTEKDINEHFTGPAFLSWLVVIKAYISEIMTKLLVETL</sequence>
<dbReference type="InterPro" id="IPR007781">
    <property type="entry name" value="NAGLU"/>
</dbReference>
<name>A0AAV8ZKL5_9CUCU</name>
<dbReference type="PANTHER" id="PTHR12872:SF1">
    <property type="entry name" value="ALPHA-N-ACETYLGLUCOSAMINIDASE"/>
    <property type="match status" value="1"/>
</dbReference>
<dbReference type="InterPro" id="IPR024733">
    <property type="entry name" value="NAGLU_tim-barrel"/>
</dbReference>
<proteinExistence type="predicted"/>
<dbReference type="Pfam" id="PF05089">
    <property type="entry name" value="NAGLU"/>
    <property type="match status" value="1"/>
</dbReference>
<reference evidence="2" key="1">
    <citation type="journal article" date="2023" name="Insect Mol. Biol.">
        <title>Genome sequencing provides insights into the evolution of gene families encoding plant cell wall-degrading enzymes in longhorned beetles.</title>
        <authorList>
            <person name="Shin N.R."/>
            <person name="Okamura Y."/>
            <person name="Kirsch R."/>
            <person name="Pauchet Y."/>
        </authorList>
    </citation>
    <scope>NUCLEOTIDE SEQUENCE</scope>
    <source>
        <strain evidence="2">RBIC_L_NR</strain>
    </source>
</reference>
<evidence type="ECO:0000313" key="2">
    <source>
        <dbReference type="EMBL" id="KAJ8964033.1"/>
    </source>
</evidence>
<dbReference type="EMBL" id="JANEYF010001453">
    <property type="protein sequence ID" value="KAJ8964033.1"/>
    <property type="molecule type" value="Genomic_DNA"/>
</dbReference>
<protein>
    <recommendedName>
        <fullName evidence="1">Alpha-N-acetylglucosaminidase tim-barrel domain-containing protein</fullName>
    </recommendedName>
</protein>
<gene>
    <name evidence="2" type="ORF">NQ314_005173</name>
</gene>
<dbReference type="AlphaFoldDB" id="A0AAV8ZKL5"/>
<comment type="caution">
    <text evidence="2">The sequence shown here is derived from an EMBL/GenBank/DDBJ whole genome shotgun (WGS) entry which is preliminary data.</text>
</comment>
<dbReference type="Proteomes" id="UP001162156">
    <property type="component" value="Unassembled WGS sequence"/>
</dbReference>
<dbReference type="Gene3D" id="3.20.20.80">
    <property type="entry name" value="Glycosidases"/>
    <property type="match status" value="1"/>
</dbReference>
<evidence type="ECO:0000259" key="1">
    <source>
        <dbReference type="Pfam" id="PF05089"/>
    </source>
</evidence>
<dbReference type="PANTHER" id="PTHR12872">
    <property type="entry name" value="ALPHA-N-ACETYLGLUCOSAMINIDASE"/>
    <property type="match status" value="1"/>
</dbReference>
<evidence type="ECO:0000313" key="3">
    <source>
        <dbReference type="Proteomes" id="UP001162156"/>
    </source>
</evidence>